<dbReference type="SUPFAM" id="SSF51905">
    <property type="entry name" value="FAD/NAD(P)-binding domain"/>
    <property type="match status" value="1"/>
</dbReference>
<dbReference type="PANTHER" id="PTHR43422:SF3">
    <property type="entry name" value="THIAMINE THIAZOLE SYNTHASE"/>
    <property type="match status" value="1"/>
</dbReference>
<feature type="compositionally biased region" description="Low complexity" evidence="1">
    <location>
        <begin position="394"/>
        <end position="435"/>
    </location>
</feature>
<feature type="region of interest" description="Disordered" evidence="1">
    <location>
        <begin position="388"/>
        <end position="454"/>
    </location>
</feature>
<feature type="compositionally biased region" description="Low complexity" evidence="1">
    <location>
        <begin position="442"/>
        <end position="454"/>
    </location>
</feature>
<keyword evidence="4" id="KW-1185">Reference proteome</keyword>
<evidence type="ECO:0000259" key="2">
    <source>
        <dbReference type="Pfam" id="PF01494"/>
    </source>
</evidence>
<dbReference type="InterPro" id="IPR036188">
    <property type="entry name" value="FAD/NAD-bd_sf"/>
</dbReference>
<dbReference type="Pfam" id="PF01494">
    <property type="entry name" value="FAD_binding_3"/>
    <property type="match status" value="1"/>
</dbReference>
<sequence>MTHSAHVSGTPGGGHGHAVVIGSSLAGLTAARALANFMDHVTVIDRDWMPHGPARRRGVPQARHTHTLTHTAQQGLQQLFPHITADLEAAGAVRVHPGEDLLVLGPAGWLPRTATGQGHLSASRDLIDAVLRERLRAEPKVTFLPRHEAVGLEGGPHDTVTGVWIRPLTHPHTTATAPERRLISADFVIDASGRDSHAPQWLADLGYRTPKETVTETHASFATAVFAPPVGHVADFTALLLTPAPGHPAQGTLSPIEGGRWSVTVTTADHRPAPADHAALLRAAGTLRHPLLRDLIAAATPLGPVYRATATASRWRHYEKLRRFPDQFLVVGDAYAALHPVHGQGMTRAISDALVLDQLLTAHDTAIGLGYRLRRALARQLTPAWRATTRAQHAAQDPTTPTTATTTSAPTTSTAATEATASTTSPTPTATTAAPTAPPAPEATAPPQTAAPRPTLRARLAARLSRRLAARLAAAATTDARAAALLLQQLQPADAPAARPRLWRAALRGARAAAYPAPTAPPSTTHGPHTRRRRTPAPDTPAARALTGAARQRTTPAARPQGPHTSPAGDRRRP</sequence>
<dbReference type="RefSeq" id="WP_381617472.1">
    <property type="nucleotide sequence ID" value="NZ_JBHTEB010000001.1"/>
</dbReference>
<dbReference type="Proteomes" id="UP001597023">
    <property type="component" value="Unassembled WGS sequence"/>
</dbReference>
<evidence type="ECO:0000313" key="3">
    <source>
        <dbReference type="EMBL" id="MFD0319218.1"/>
    </source>
</evidence>
<comment type="caution">
    <text evidence="3">The sequence shown here is derived from an EMBL/GenBank/DDBJ whole genome shotgun (WGS) entry which is preliminary data.</text>
</comment>
<dbReference type="InterPro" id="IPR002938">
    <property type="entry name" value="FAD-bd"/>
</dbReference>
<dbReference type="PANTHER" id="PTHR43422">
    <property type="entry name" value="THIAMINE THIAZOLE SYNTHASE"/>
    <property type="match status" value="1"/>
</dbReference>
<feature type="domain" description="FAD-binding" evidence="2">
    <location>
        <begin position="18"/>
        <end position="363"/>
    </location>
</feature>
<protein>
    <submittedName>
        <fullName evidence="3">FAD-dependent oxidoreductase</fullName>
    </submittedName>
</protein>
<name>A0ABW2WM59_9ACTN</name>
<accession>A0ABW2WM59</accession>
<evidence type="ECO:0000313" key="4">
    <source>
        <dbReference type="Proteomes" id="UP001597023"/>
    </source>
</evidence>
<evidence type="ECO:0000256" key="1">
    <source>
        <dbReference type="SAM" id="MobiDB-lite"/>
    </source>
</evidence>
<feature type="region of interest" description="Disordered" evidence="1">
    <location>
        <begin position="512"/>
        <end position="574"/>
    </location>
</feature>
<feature type="compositionally biased region" description="Low complexity" evidence="1">
    <location>
        <begin position="512"/>
        <end position="527"/>
    </location>
</feature>
<proteinExistence type="predicted"/>
<feature type="compositionally biased region" description="Low complexity" evidence="1">
    <location>
        <begin position="540"/>
        <end position="561"/>
    </location>
</feature>
<gene>
    <name evidence="3" type="ORF">ACFQZ6_34385</name>
</gene>
<dbReference type="EMBL" id="JBHTEB010000001">
    <property type="protein sequence ID" value="MFD0319218.1"/>
    <property type="molecule type" value="Genomic_DNA"/>
</dbReference>
<reference evidence="4" key="1">
    <citation type="journal article" date="2019" name="Int. J. Syst. Evol. Microbiol.">
        <title>The Global Catalogue of Microorganisms (GCM) 10K type strain sequencing project: providing services to taxonomists for standard genome sequencing and annotation.</title>
        <authorList>
            <consortium name="The Broad Institute Genomics Platform"/>
            <consortium name="The Broad Institute Genome Sequencing Center for Infectious Disease"/>
            <person name="Wu L."/>
            <person name="Ma J."/>
        </authorList>
    </citation>
    <scope>NUCLEOTIDE SEQUENCE [LARGE SCALE GENOMIC DNA]</scope>
    <source>
        <strain evidence="4">CGMCC 4.7400</strain>
    </source>
</reference>
<dbReference type="PRINTS" id="PR00420">
    <property type="entry name" value="RNGMNOXGNASE"/>
</dbReference>
<dbReference type="Gene3D" id="3.50.50.60">
    <property type="entry name" value="FAD/NAD(P)-binding domain"/>
    <property type="match status" value="1"/>
</dbReference>
<organism evidence="3 4">
    <name type="scientific">Streptomyces flavalbus</name>
    <dbReference type="NCBI Taxonomy" id="2665155"/>
    <lineage>
        <taxon>Bacteria</taxon>
        <taxon>Bacillati</taxon>
        <taxon>Actinomycetota</taxon>
        <taxon>Actinomycetes</taxon>
        <taxon>Kitasatosporales</taxon>
        <taxon>Streptomycetaceae</taxon>
        <taxon>Streptomyces</taxon>
    </lineage>
</organism>